<accession>A0A916DU28</accession>
<dbReference type="Proteomes" id="UP001060919">
    <property type="component" value="Chromosome"/>
</dbReference>
<reference evidence="2" key="1">
    <citation type="submission" date="2022-09" db="EMBL/GenBank/DDBJ databases">
        <title>Aureispira anguillicida sp. nov., isolated from Leptocephalus of Japanese eel Anguilla japonica.</title>
        <authorList>
            <person name="Yuasa K."/>
            <person name="Mekata T."/>
            <person name="Ikunari K."/>
        </authorList>
    </citation>
    <scope>NUCLEOTIDE SEQUENCE</scope>
    <source>
        <strain evidence="2">EL160426</strain>
    </source>
</reference>
<sequence length="594" mass="66974">MKNNLDKHIDAKIKCSFDTIQENAPAHLWENIASQMDLEQRINETLDQKIQNTYLNEQKSSAPTFVWGKIEKELDDTSHLDAAIDEKVKDGLNAQLTKAAPTFLWSSISDELENGAVTDTDLDTKLKESFLQEETTQTPNKVWFAINRQLNIDKTWDNISKILDAKPIVSDWRKRMLRFLMTTALLLLLLRMCNYKPHPIQNTTFVVNQPIETNQEERTGVTTATWTEKKNELKKKNALVNDREQVKGEESTGHTIEDAGAVKIEGKHSEEPTKTKRNIEAVTNPANQPLNRQENDLLDVAKGIQPKDFLLTGETEPKNDFSGESPRTKNLDLDIVAVATDDKQVAASKINWAVLDALKIGALASDHKTEPIQLLEAVEIKRAPKKNLVEGKLAAGAFIVVNSTMLLNNETREGFDKNSLTTNYFGLAANYGLWASYKIIPKGALVAEFSINADNKQAYGSYEKGIFYIKEWVMKYNRISLAYQHDLWSTNSDQLFNTKLVAQAGIYVGVLREAKLFYDGVLMFDKLADFHQFDFGFKVAIGQEILVDKFVIGYGLRSDIGASNIFRGNTSLRGQENQTNIIHLGGYLILGYRF</sequence>
<proteinExistence type="predicted"/>
<gene>
    <name evidence="2" type="ORF">AsAng_0029390</name>
</gene>
<organism evidence="2 3">
    <name type="scientific">Aureispira anguillae</name>
    <dbReference type="NCBI Taxonomy" id="2864201"/>
    <lineage>
        <taxon>Bacteria</taxon>
        <taxon>Pseudomonadati</taxon>
        <taxon>Bacteroidota</taxon>
        <taxon>Saprospiria</taxon>
        <taxon>Saprospirales</taxon>
        <taxon>Saprospiraceae</taxon>
        <taxon>Aureispira</taxon>
    </lineage>
</organism>
<dbReference type="EMBL" id="AP026867">
    <property type="protein sequence ID" value="BDS12220.1"/>
    <property type="molecule type" value="Genomic_DNA"/>
</dbReference>
<evidence type="ECO:0000313" key="3">
    <source>
        <dbReference type="Proteomes" id="UP001060919"/>
    </source>
</evidence>
<dbReference type="KEGG" id="aup:AsAng_0029390"/>
<keyword evidence="3" id="KW-1185">Reference proteome</keyword>
<name>A0A916DU28_9BACT</name>
<feature type="compositionally biased region" description="Basic and acidic residues" evidence="1">
    <location>
        <begin position="244"/>
        <end position="257"/>
    </location>
</feature>
<evidence type="ECO:0000256" key="1">
    <source>
        <dbReference type="SAM" id="MobiDB-lite"/>
    </source>
</evidence>
<protein>
    <submittedName>
        <fullName evidence="2">Uncharacterized protein</fullName>
    </submittedName>
</protein>
<feature type="compositionally biased region" description="Basic and acidic residues" evidence="1">
    <location>
        <begin position="264"/>
        <end position="279"/>
    </location>
</feature>
<dbReference type="AlphaFoldDB" id="A0A916DU28"/>
<dbReference type="RefSeq" id="WP_264793322.1">
    <property type="nucleotide sequence ID" value="NZ_AP026867.1"/>
</dbReference>
<feature type="region of interest" description="Disordered" evidence="1">
    <location>
        <begin position="244"/>
        <end position="279"/>
    </location>
</feature>
<evidence type="ECO:0000313" key="2">
    <source>
        <dbReference type="EMBL" id="BDS12220.1"/>
    </source>
</evidence>